<evidence type="ECO:0000313" key="8">
    <source>
        <dbReference type="EMBL" id="CAL0310546.1"/>
    </source>
</evidence>
<evidence type="ECO:0000259" key="7">
    <source>
        <dbReference type="Pfam" id="PF03168"/>
    </source>
</evidence>
<evidence type="ECO:0000313" key="9">
    <source>
        <dbReference type="Proteomes" id="UP001497480"/>
    </source>
</evidence>
<evidence type="ECO:0000256" key="5">
    <source>
        <dbReference type="SAM" id="MobiDB-lite"/>
    </source>
</evidence>
<feature type="region of interest" description="Disordered" evidence="5">
    <location>
        <begin position="1"/>
        <end position="24"/>
    </location>
</feature>
<dbReference type="InterPro" id="IPR044839">
    <property type="entry name" value="NDR1-like"/>
</dbReference>
<feature type="compositionally biased region" description="Pro residues" evidence="5">
    <location>
        <begin position="11"/>
        <end position="20"/>
    </location>
</feature>
<dbReference type="AlphaFoldDB" id="A0AAV1WNA6"/>
<dbReference type="PANTHER" id="PTHR31234:SF2">
    <property type="entry name" value="OS05G0199100 PROTEIN"/>
    <property type="match status" value="1"/>
</dbReference>
<dbReference type="EMBL" id="CAXHTB010000008">
    <property type="protein sequence ID" value="CAL0310546.1"/>
    <property type="molecule type" value="Genomic_DNA"/>
</dbReference>
<feature type="domain" description="Late embryogenesis abundant protein LEA-2 subgroup" evidence="7">
    <location>
        <begin position="108"/>
        <end position="195"/>
    </location>
</feature>
<accession>A0AAV1WNA6</accession>
<organism evidence="8 9">
    <name type="scientific">Lupinus luteus</name>
    <name type="common">European yellow lupine</name>
    <dbReference type="NCBI Taxonomy" id="3873"/>
    <lineage>
        <taxon>Eukaryota</taxon>
        <taxon>Viridiplantae</taxon>
        <taxon>Streptophyta</taxon>
        <taxon>Embryophyta</taxon>
        <taxon>Tracheophyta</taxon>
        <taxon>Spermatophyta</taxon>
        <taxon>Magnoliopsida</taxon>
        <taxon>eudicotyledons</taxon>
        <taxon>Gunneridae</taxon>
        <taxon>Pentapetalae</taxon>
        <taxon>rosids</taxon>
        <taxon>fabids</taxon>
        <taxon>Fabales</taxon>
        <taxon>Fabaceae</taxon>
        <taxon>Papilionoideae</taxon>
        <taxon>50 kb inversion clade</taxon>
        <taxon>genistoids sensu lato</taxon>
        <taxon>core genistoids</taxon>
        <taxon>Genisteae</taxon>
        <taxon>Lupinus</taxon>
    </lineage>
</organism>
<keyword evidence="9" id="KW-1185">Reference proteome</keyword>
<name>A0AAV1WNA6_LUPLU</name>
<gene>
    <name evidence="8" type="ORF">LLUT_LOCUS11606</name>
</gene>
<dbReference type="Proteomes" id="UP001497480">
    <property type="component" value="Unassembled WGS sequence"/>
</dbReference>
<keyword evidence="2 6" id="KW-0812">Transmembrane</keyword>
<dbReference type="PANTHER" id="PTHR31234">
    <property type="entry name" value="LATE EMBRYOGENESIS ABUNDANT (LEA) HYDROXYPROLINE-RICH GLYCOPROTEIN FAMILY"/>
    <property type="match status" value="1"/>
</dbReference>
<keyword evidence="3 6" id="KW-1133">Transmembrane helix</keyword>
<evidence type="ECO:0000256" key="1">
    <source>
        <dbReference type="ARBA" id="ARBA00004167"/>
    </source>
</evidence>
<keyword evidence="4 6" id="KW-0472">Membrane</keyword>
<dbReference type="GO" id="GO:0005886">
    <property type="term" value="C:plasma membrane"/>
    <property type="evidence" value="ECO:0007669"/>
    <property type="project" value="TreeGrafter"/>
</dbReference>
<evidence type="ECO:0000256" key="2">
    <source>
        <dbReference type="ARBA" id="ARBA00022692"/>
    </source>
</evidence>
<dbReference type="Pfam" id="PF03168">
    <property type="entry name" value="LEA_2"/>
    <property type="match status" value="1"/>
</dbReference>
<feature type="transmembrane region" description="Helical" evidence="6">
    <location>
        <begin position="58"/>
        <end position="77"/>
    </location>
</feature>
<dbReference type="SUPFAM" id="SSF117070">
    <property type="entry name" value="LEA14-like"/>
    <property type="match status" value="1"/>
</dbReference>
<evidence type="ECO:0000256" key="3">
    <source>
        <dbReference type="ARBA" id="ARBA00022989"/>
    </source>
</evidence>
<reference evidence="8 9" key="1">
    <citation type="submission" date="2024-03" db="EMBL/GenBank/DDBJ databases">
        <authorList>
            <person name="Martinez-Hernandez J."/>
        </authorList>
    </citation>
    <scope>NUCLEOTIDE SEQUENCE [LARGE SCALE GENOMIC DNA]</scope>
</reference>
<dbReference type="InterPro" id="IPR004864">
    <property type="entry name" value="LEA_2"/>
</dbReference>
<evidence type="ECO:0000256" key="6">
    <source>
        <dbReference type="SAM" id="Phobius"/>
    </source>
</evidence>
<proteinExistence type="predicted"/>
<evidence type="ECO:0000256" key="4">
    <source>
        <dbReference type="ARBA" id="ARBA00023136"/>
    </source>
</evidence>
<comment type="caution">
    <text evidence="8">The sequence shown here is derived from an EMBL/GenBank/DDBJ whole genome shotgun (WGS) entry which is preliminary data.</text>
</comment>
<protein>
    <recommendedName>
        <fullName evidence="7">Late embryogenesis abundant protein LEA-2 subgroup domain-containing protein</fullName>
    </recommendedName>
</protein>
<dbReference type="GO" id="GO:0098542">
    <property type="term" value="P:defense response to other organism"/>
    <property type="evidence" value="ECO:0007669"/>
    <property type="project" value="InterPro"/>
</dbReference>
<comment type="subcellular location">
    <subcellularLocation>
        <location evidence="1">Membrane</location>
        <topology evidence="1">Single-pass membrane protein</topology>
    </subcellularLocation>
</comment>
<sequence length="247" mass="28333">MDTSYDESSHAPPPRQPPPASVYHHQGYQTKHHEVLEFNYVYRAVIPEKRKFNFIVKGLYVVSVGFIILFIIAAMTLNPKTPIYHVNDLRVMNFNLNQTLKGNWYTNITVYNPNSGKLGHFQDFKLDIMHNDEVIAGVSSAGFEVEKNKHQILEVNFSTESEIVKALKNPKMKLDELKKEQESLNVMVDIKITPVPVFMFNMNTYIGELAIAYCPGLRIVFQKDNISEGHLNNDGQPNFCRIMILTQ</sequence>